<keyword evidence="10" id="KW-1185">Reference proteome</keyword>
<dbReference type="RefSeq" id="WP_188027218.1">
    <property type="nucleotide sequence ID" value="NZ_JACHGR010000008.1"/>
</dbReference>
<evidence type="ECO:0000256" key="1">
    <source>
        <dbReference type="ARBA" id="ARBA00004141"/>
    </source>
</evidence>
<feature type="transmembrane region" description="Helical" evidence="7">
    <location>
        <begin position="523"/>
        <end position="546"/>
    </location>
</feature>
<comment type="caution">
    <text evidence="9">The sequence shown here is derived from an EMBL/GenBank/DDBJ whole genome shotgun (WGS) entry which is preliminary data.</text>
</comment>
<feature type="chain" id="PRO_5032383296" evidence="8">
    <location>
        <begin position="22"/>
        <end position="639"/>
    </location>
</feature>
<feature type="transmembrane region" description="Helical" evidence="7">
    <location>
        <begin position="610"/>
        <end position="627"/>
    </location>
</feature>
<dbReference type="Pfam" id="PF03239">
    <property type="entry name" value="FTR1"/>
    <property type="match status" value="1"/>
</dbReference>
<feature type="transmembrane region" description="Helical" evidence="7">
    <location>
        <begin position="412"/>
        <end position="435"/>
    </location>
</feature>
<evidence type="ECO:0000256" key="2">
    <source>
        <dbReference type="ARBA" id="ARBA00008333"/>
    </source>
</evidence>
<dbReference type="GO" id="GO:0033573">
    <property type="term" value="C:high-affinity iron permease complex"/>
    <property type="evidence" value="ECO:0007669"/>
    <property type="project" value="InterPro"/>
</dbReference>
<feature type="compositionally biased region" description="Polar residues" evidence="6">
    <location>
        <begin position="250"/>
        <end position="266"/>
    </location>
</feature>
<feature type="transmembrane region" description="Helical" evidence="7">
    <location>
        <begin position="373"/>
        <end position="400"/>
    </location>
</feature>
<dbReference type="EMBL" id="JACHGR010000008">
    <property type="protein sequence ID" value="MBB6056488.1"/>
    <property type="molecule type" value="Genomic_DNA"/>
</dbReference>
<feature type="transmembrane region" description="Helical" evidence="7">
    <location>
        <begin position="447"/>
        <end position="465"/>
    </location>
</feature>
<dbReference type="PANTHER" id="PTHR31632:SF2">
    <property type="entry name" value="PLASMA MEMBRANE IRON PERMEASE"/>
    <property type="match status" value="1"/>
</dbReference>
<feature type="transmembrane region" description="Helical" evidence="7">
    <location>
        <begin position="558"/>
        <end position="579"/>
    </location>
</feature>
<proteinExistence type="inferred from homology"/>
<dbReference type="InterPro" id="IPR004923">
    <property type="entry name" value="FTR1/Fip1/EfeU"/>
</dbReference>
<dbReference type="GO" id="GO:0015093">
    <property type="term" value="F:ferrous iron transmembrane transporter activity"/>
    <property type="evidence" value="ECO:0007669"/>
    <property type="project" value="TreeGrafter"/>
</dbReference>
<accession>A0A841GBI1</accession>
<evidence type="ECO:0000256" key="4">
    <source>
        <dbReference type="ARBA" id="ARBA00022989"/>
    </source>
</evidence>
<feature type="transmembrane region" description="Helical" evidence="7">
    <location>
        <begin position="485"/>
        <end position="503"/>
    </location>
</feature>
<dbReference type="AlphaFoldDB" id="A0A841GBI1"/>
<gene>
    <name evidence="9" type="ORF">HNR75_002426</name>
</gene>
<protein>
    <submittedName>
        <fullName evidence="9">High-affinity iron transporter</fullName>
    </submittedName>
</protein>
<evidence type="ECO:0000256" key="6">
    <source>
        <dbReference type="SAM" id="MobiDB-lite"/>
    </source>
</evidence>
<comment type="subcellular location">
    <subcellularLocation>
        <location evidence="1">Membrane</location>
        <topology evidence="1">Multi-pass membrane protein</topology>
    </subcellularLocation>
</comment>
<keyword evidence="5 7" id="KW-0472">Membrane</keyword>
<evidence type="ECO:0000313" key="10">
    <source>
        <dbReference type="Proteomes" id="UP000585721"/>
    </source>
</evidence>
<dbReference type="PANTHER" id="PTHR31632">
    <property type="entry name" value="IRON TRANSPORTER FTH1"/>
    <property type="match status" value="1"/>
</dbReference>
<evidence type="ECO:0000256" key="3">
    <source>
        <dbReference type="ARBA" id="ARBA00022692"/>
    </source>
</evidence>
<sequence>MKKIIFSFVVFYLWCSAAVSATPDYQAWVHEIQQRLTQAEQQYRQGEVQAARQSVQLAYFEVFENLEGPIRINLSAKRSYQMEAKFGAIRQQMTAQQPQDAVTAAIAELKQDLDSVLPVLEGGHQLTAESTHDTLAQTSDGYWPQQFRLTEDLLAQAITAYQQQRYTEASQLVQKAQYDGFKNNELETQLRLQVSAKAAADINAQFSNLIALTRQPDKLNDISYQVTVLLQDLSDQLASLPVPADAVQPQEPSAGTQSEATAENQNQDWAAVREQINQAITAAIGQYQQGDAQGAMLSVQDSYFDLFEASGMENRIGAADSNFKAQLEGYFTRMVSLMKSGSPLAALQQQQLGLAQDLQTAVERLQQDSGTGWGLFISSLLILLREGLEALLIVAAIVAYLIKNGHQDKLPLIRQSVWIALAASLVTAVLFQWLFTGSGASREILEGVTMLIAVVILFGMSYWLLAKVEAHRWKAYLEGKLNLSLSRGSLWGLWFTSFLAVYREGAETVLFYYALLAEAKTPATAGLVFAGMGVGAVALTIIFFLMRYSVVKLPLKPFFLFTGSFMYLMAFVFAGKGVLELIEGKIFQPTLFAFIPQVSWLGIYPYAETLIPQLILVLAALFALWRIKQQGNSTLTKER</sequence>
<evidence type="ECO:0000256" key="5">
    <source>
        <dbReference type="ARBA" id="ARBA00023136"/>
    </source>
</evidence>
<keyword evidence="4 7" id="KW-1133">Transmembrane helix</keyword>
<organism evidence="9 10">
    <name type="scientific">Tolumonas osonensis</name>
    <dbReference type="NCBI Taxonomy" id="675874"/>
    <lineage>
        <taxon>Bacteria</taxon>
        <taxon>Pseudomonadati</taxon>
        <taxon>Pseudomonadota</taxon>
        <taxon>Gammaproteobacteria</taxon>
        <taxon>Aeromonadales</taxon>
        <taxon>Aeromonadaceae</taxon>
        <taxon>Tolumonas</taxon>
    </lineage>
</organism>
<comment type="similarity">
    <text evidence="2">Belongs to the oxidase-dependent Fe transporter (OFeT) (TC 9.A.10.1) family.</text>
</comment>
<feature type="region of interest" description="Disordered" evidence="6">
    <location>
        <begin position="245"/>
        <end position="266"/>
    </location>
</feature>
<evidence type="ECO:0000313" key="9">
    <source>
        <dbReference type="EMBL" id="MBB6056488.1"/>
    </source>
</evidence>
<evidence type="ECO:0000256" key="8">
    <source>
        <dbReference type="SAM" id="SignalP"/>
    </source>
</evidence>
<evidence type="ECO:0000256" key="7">
    <source>
        <dbReference type="SAM" id="Phobius"/>
    </source>
</evidence>
<dbReference type="Proteomes" id="UP000585721">
    <property type="component" value="Unassembled WGS sequence"/>
</dbReference>
<feature type="signal peptide" evidence="8">
    <location>
        <begin position="1"/>
        <end position="21"/>
    </location>
</feature>
<keyword evidence="8" id="KW-0732">Signal</keyword>
<keyword evidence="3 7" id="KW-0812">Transmembrane</keyword>
<name>A0A841GBI1_9GAMM</name>
<reference evidence="9 10" key="1">
    <citation type="submission" date="2020-08" db="EMBL/GenBank/DDBJ databases">
        <title>Genomic Encyclopedia of Type Strains, Phase IV (KMG-IV): sequencing the most valuable type-strain genomes for metagenomic binning, comparative biology and taxonomic classification.</title>
        <authorList>
            <person name="Goeker M."/>
        </authorList>
    </citation>
    <scope>NUCLEOTIDE SEQUENCE [LARGE SCALE GENOMIC DNA]</scope>
    <source>
        <strain evidence="9 10">DSM 22975</strain>
    </source>
</reference>